<dbReference type="CDD" id="cd00167">
    <property type="entry name" value="SANT"/>
    <property type="match status" value="1"/>
</dbReference>
<dbReference type="PANTHER" id="PTHR43952:SF72">
    <property type="entry name" value="MYB-LIKE DOMAIN-CONTAINING PROTEIN"/>
    <property type="match status" value="1"/>
</dbReference>
<dbReference type="SUPFAM" id="SSF46689">
    <property type="entry name" value="Homeodomain-like"/>
    <property type="match status" value="1"/>
</dbReference>
<evidence type="ECO:0000313" key="6">
    <source>
        <dbReference type="EnsemblPlants" id="Kaladp0022s0065.1.v1.1.CDS.1"/>
    </source>
</evidence>
<reference evidence="6" key="1">
    <citation type="submission" date="2021-01" db="UniProtKB">
        <authorList>
            <consortium name="EnsemblPlants"/>
        </authorList>
    </citation>
    <scope>IDENTIFICATION</scope>
</reference>
<dbReference type="GO" id="GO:0005634">
    <property type="term" value="C:nucleus"/>
    <property type="evidence" value="ECO:0007669"/>
    <property type="project" value="UniProtKB-SubCell"/>
</dbReference>
<dbReference type="FunFam" id="1.10.10.60:FF:000154">
    <property type="entry name" value="Transcription factor SRM1"/>
    <property type="match status" value="1"/>
</dbReference>
<keyword evidence="3" id="KW-0804">Transcription</keyword>
<sequence length="87" mass="9775">MASMNCGSDSPWTARQNKKFEVALAVFSQETPGKWQKVAEFVGGKSEEEVKRHYELLVKDVWDIERGHLPLPKYKKASYGSSDAAEA</sequence>
<evidence type="ECO:0000256" key="4">
    <source>
        <dbReference type="ARBA" id="ARBA00023242"/>
    </source>
</evidence>
<proteinExistence type="predicted"/>
<protein>
    <recommendedName>
        <fullName evidence="5">SANT domain-containing protein</fullName>
    </recommendedName>
</protein>
<dbReference type="InterPro" id="IPR044636">
    <property type="entry name" value="RADIALIS-like"/>
</dbReference>
<dbReference type="InterPro" id="IPR009057">
    <property type="entry name" value="Homeodomain-like_sf"/>
</dbReference>
<dbReference type="InterPro" id="IPR001005">
    <property type="entry name" value="SANT/Myb"/>
</dbReference>
<dbReference type="Proteomes" id="UP000594263">
    <property type="component" value="Unplaced"/>
</dbReference>
<keyword evidence="7" id="KW-1185">Reference proteome</keyword>
<keyword evidence="4" id="KW-0539">Nucleus</keyword>
<dbReference type="GO" id="GO:0003700">
    <property type="term" value="F:DNA-binding transcription factor activity"/>
    <property type="evidence" value="ECO:0007669"/>
    <property type="project" value="InterPro"/>
</dbReference>
<accession>A0A7N0ZS10</accession>
<dbReference type="OMA" id="MFIENGG"/>
<evidence type="ECO:0000256" key="3">
    <source>
        <dbReference type="ARBA" id="ARBA00023163"/>
    </source>
</evidence>
<dbReference type="PANTHER" id="PTHR43952">
    <property type="entry name" value="MYB FAMILY TRANSCRIPTION FACTOR-RELATED"/>
    <property type="match status" value="1"/>
</dbReference>
<evidence type="ECO:0000313" key="7">
    <source>
        <dbReference type="Proteomes" id="UP000594263"/>
    </source>
</evidence>
<dbReference type="PROSITE" id="PS51293">
    <property type="entry name" value="SANT"/>
    <property type="match status" value="1"/>
</dbReference>
<evidence type="ECO:0000256" key="1">
    <source>
        <dbReference type="ARBA" id="ARBA00004123"/>
    </source>
</evidence>
<dbReference type="AlphaFoldDB" id="A0A7N0ZS10"/>
<dbReference type="Gene3D" id="1.10.10.60">
    <property type="entry name" value="Homeodomain-like"/>
    <property type="match status" value="1"/>
</dbReference>
<dbReference type="EnsemblPlants" id="Kaladp0022s0065.1.v1.1">
    <property type="protein sequence ID" value="Kaladp0022s0065.1.v1.1.CDS.1"/>
    <property type="gene ID" value="Kaladp0022s0065.v1.1"/>
</dbReference>
<dbReference type="SMART" id="SM00717">
    <property type="entry name" value="SANT"/>
    <property type="match status" value="1"/>
</dbReference>
<dbReference type="Pfam" id="PF00249">
    <property type="entry name" value="Myb_DNA-binding"/>
    <property type="match status" value="1"/>
</dbReference>
<keyword evidence="2" id="KW-0805">Transcription regulation</keyword>
<feature type="domain" description="SANT" evidence="5">
    <location>
        <begin position="7"/>
        <end position="62"/>
    </location>
</feature>
<comment type="subcellular location">
    <subcellularLocation>
        <location evidence="1">Nucleus</location>
    </subcellularLocation>
</comment>
<dbReference type="Gramene" id="Kaladp0022s0065.1.v1.1">
    <property type="protein sequence ID" value="Kaladp0022s0065.1.v1.1.CDS.1"/>
    <property type="gene ID" value="Kaladp0022s0065.v1.1"/>
</dbReference>
<evidence type="ECO:0000259" key="5">
    <source>
        <dbReference type="PROSITE" id="PS51293"/>
    </source>
</evidence>
<evidence type="ECO:0000256" key="2">
    <source>
        <dbReference type="ARBA" id="ARBA00023015"/>
    </source>
</evidence>
<dbReference type="InterPro" id="IPR017884">
    <property type="entry name" value="SANT_dom"/>
</dbReference>
<organism evidence="6 7">
    <name type="scientific">Kalanchoe fedtschenkoi</name>
    <name type="common">Lavender scallops</name>
    <name type="synonym">South American air plant</name>
    <dbReference type="NCBI Taxonomy" id="63787"/>
    <lineage>
        <taxon>Eukaryota</taxon>
        <taxon>Viridiplantae</taxon>
        <taxon>Streptophyta</taxon>
        <taxon>Embryophyta</taxon>
        <taxon>Tracheophyta</taxon>
        <taxon>Spermatophyta</taxon>
        <taxon>Magnoliopsida</taxon>
        <taxon>eudicotyledons</taxon>
        <taxon>Gunneridae</taxon>
        <taxon>Pentapetalae</taxon>
        <taxon>Saxifragales</taxon>
        <taxon>Crassulaceae</taxon>
        <taxon>Kalanchoe</taxon>
    </lineage>
</organism>
<name>A0A7N0ZS10_KALFE</name>